<comment type="catalytic activity">
    <reaction evidence="5">
        <text>alpha-D-glucose 1-phosphate + UTP + H(+) = UDP-alpha-D-glucose + diphosphate</text>
        <dbReference type="Rhea" id="RHEA:19889"/>
        <dbReference type="ChEBI" id="CHEBI:15378"/>
        <dbReference type="ChEBI" id="CHEBI:33019"/>
        <dbReference type="ChEBI" id="CHEBI:46398"/>
        <dbReference type="ChEBI" id="CHEBI:58601"/>
        <dbReference type="ChEBI" id="CHEBI:58885"/>
        <dbReference type="EC" id="2.7.7.9"/>
    </reaction>
</comment>
<evidence type="ECO:0000313" key="7">
    <source>
        <dbReference type="EMBL" id="CAB4553758.1"/>
    </source>
</evidence>
<dbReference type="SUPFAM" id="SSF53448">
    <property type="entry name" value="Nucleotide-diphospho-sugar transferases"/>
    <property type="match status" value="1"/>
</dbReference>
<dbReference type="GO" id="GO:0003983">
    <property type="term" value="F:UTP:glucose-1-phosphate uridylyltransferase activity"/>
    <property type="evidence" value="ECO:0007669"/>
    <property type="project" value="UniProtKB-EC"/>
</dbReference>
<dbReference type="PANTHER" id="PTHR43197:SF1">
    <property type="entry name" value="UTP--GLUCOSE-1-PHOSPHATE URIDYLYLTRANSFERASE"/>
    <property type="match status" value="1"/>
</dbReference>
<evidence type="ECO:0000256" key="5">
    <source>
        <dbReference type="ARBA" id="ARBA00048128"/>
    </source>
</evidence>
<dbReference type="InterPro" id="IPR005771">
    <property type="entry name" value="GalU_uridylyltTrfase_bac/arc"/>
</dbReference>
<dbReference type="EC" id="2.7.7.9" evidence="2"/>
<evidence type="ECO:0000256" key="3">
    <source>
        <dbReference type="ARBA" id="ARBA00022679"/>
    </source>
</evidence>
<protein>
    <recommendedName>
        <fullName evidence="2">UTP--glucose-1-phosphate uridylyltransferase</fullName>
        <ecNumber evidence="2">2.7.7.9</ecNumber>
    </recommendedName>
</protein>
<dbReference type="InterPro" id="IPR005835">
    <property type="entry name" value="NTP_transferase_dom"/>
</dbReference>
<dbReference type="Gene3D" id="3.90.550.10">
    <property type="entry name" value="Spore Coat Polysaccharide Biosynthesis Protein SpsA, Chain A"/>
    <property type="match status" value="1"/>
</dbReference>
<evidence type="ECO:0000259" key="6">
    <source>
        <dbReference type="Pfam" id="PF00483"/>
    </source>
</evidence>
<proteinExistence type="inferred from homology"/>
<dbReference type="PANTHER" id="PTHR43197">
    <property type="entry name" value="UTP--GLUCOSE-1-PHOSPHATE URIDYLYLTRANSFERASE"/>
    <property type="match status" value="1"/>
</dbReference>
<keyword evidence="4" id="KW-0548">Nucleotidyltransferase</keyword>
<keyword evidence="3" id="KW-0808">Transferase</keyword>
<evidence type="ECO:0000256" key="4">
    <source>
        <dbReference type="ARBA" id="ARBA00022695"/>
    </source>
</evidence>
<evidence type="ECO:0000256" key="1">
    <source>
        <dbReference type="ARBA" id="ARBA00006890"/>
    </source>
</evidence>
<gene>
    <name evidence="7" type="ORF">UFOPK1506_00622</name>
</gene>
<dbReference type="EMBL" id="CAEZSV010000096">
    <property type="protein sequence ID" value="CAB4553758.1"/>
    <property type="molecule type" value="Genomic_DNA"/>
</dbReference>
<dbReference type="Pfam" id="PF00483">
    <property type="entry name" value="NTP_transferase"/>
    <property type="match status" value="1"/>
</dbReference>
<accession>A0A6J6CVI2</accession>
<evidence type="ECO:0000256" key="2">
    <source>
        <dbReference type="ARBA" id="ARBA00012415"/>
    </source>
</evidence>
<dbReference type="GO" id="GO:0006011">
    <property type="term" value="P:UDP-alpha-D-glucose metabolic process"/>
    <property type="evidence" value="ECO:0007669"/>
    <property type="project" value="InterPro"/>
</dbReference>
<sequence length="297" mass="32050">MNKQAGIKHAVIPAAGLGTRFLPATKAIPKEMLPVVDKPAIQYVVEEAYLAGFTDVLLITGHNKGALVDHFAQAPELEQTLHARGDAERLTALRHLNTLPPLHTVRQESARGLGDAVLSAAEHVGDSPFAVLLGDDLIEPSDLLWQKMLDVHARYGGSVLALMEVSDDDVSKYGIAAISGTDPARVLDLVEKPSKAEAPSNYAIIGRYILSPAIFSVLRHTSAGKGGEVQLTDAIAALARDELIGGPVHAVVVNVRRFDTGDRLSYLKTVVEFATRREDLGPDFAKWLKGYVRELND</sequence>
<name>A0A6J6CVI2_9ZZZZ</name>
<dbReference type="AlphaFoldDB" id="A0A6J6CVI2"/>
<dbReference type="CDD" id="cd02541">
    <property type="entry name" value="UGPase_prokaryotic"/>
    <property type="match status" value="1"/>
</dbReference>
<dbReference type="InterPro" id="IPR029044">
    <property type="entry name" value="Nucleotide-diphossugar_trans"/>
</dbReference>
<comment type="similarity">
    <text evidence="1">Belongs to the UDPGP type 2 family.</text>
</comment>
<organism evidence="7">
    <name type="scientific">freshwater metagenome</name>
    <dbReference type="NCBI Taxonomy" id="449393"/>
    <lineage>
        <taxon>unclassified sequences</taxon>
        <taxon>metagenomes</taxon>
        <taxon>ecological metagenomes</taxon>
    </lineage>
</organism>
<feature type="domain" description="Nucleotidyl transferase" evidence="6">
    <location>
        <begin position="10"/>
        <end position="241"/>
    </location>
</feature>
<reference evidence="7" key="1">
    <citation type="submission" date="2020-05" db="EMBL/GenBank/DDBJ databases">
        <authorList>
            <person name="Chiriac C."/>
            <person name="Salcher M."/>
            <person name="Ghai R."/>
            <person name="Kavagutti S V."/>
        </authorList>
    </citation>
    <scope>NUCLEOTIDE SEQUENCE</scope>
</reference>